<name>A0A7J7H2K2_CAMSI</name>
<dbReference type="Proteomes" id="UP000593564">
    <property type="component" value="Unassembled WGS sequence"/>
</dbReference>
<evidence type="ECO:0000313" key="3">
    <source>
        <dbReference type="EMBL" id="KAF5946461.1"/>
    </source>
</evidence>
<keyword evidence="2" id="KW-0235">DNA replication</keyword>
<dbReference type="EMBL" id="JACBKZ010000007">
    <property type="protein sequence ID" value="KAF5946461.1"/>
    <property type="molecule type" value="Genomic_DNA"/>
</dbReference>
<dbReference type="Pfam" id="PF09724">
    <property type="entry name" value="Dcc1"/>
    <property type="match status" value="1"/>
</dbReference>
<gene>
    <name evidence="3" type="ORF">HYC85_016689</name>
</gene>
<comment type="similarity">
    <text evidence="1">Belongs to the DCC1 family.</text>
</comment>
<comment type="caution">
    <text evidence="3">The sequence shown here is derived from an EMBL/GenBank/DDBJ whole genome shotgun (WGS) entry which is preliminary data.</text>
</comment>
<proteinExistence type="inferred from homology"/>
<dbReference type="GO" id="GO:0006260">
    <property type="term" value="P:DNA replication"/>
    <property type="evidence" value="ECO:0007669"/>
    <property type="project" value="UniProtKB-KW"/>
</dbReference>
<evidence type="ECO:0000256" key="2">
    <source>
        <dbReference type="ARBA" id="ARBA00022705"/>
    </source>
</evidence>
<dbReference type="AlphaFoldDB" id="A0A7J7H2K2"/>
<dbReference type="GO" id="GO:0000785">
    <property type="term" value="C:chromatin"/>
    <property type="evidence" value="ECO:0007669"/>
    <property type="project" value="TreeGrafter"/>
</dbReference>
<dbReference type="InterPro" id="IPR019128">
    <property type="entry name" value="Dcc1"/>
</dbReference>
<keyword evidence="4" id="KW-1185">Reference proteome</keyword>
<evidence type="ECO:0008006" key="5">
    <source>
        <dbReference type="Google" id="ProtNLM"/>
    </source>
</evidence>
<dbReference type="PANTHER" id="PTHR13395:SF6">
    <property type="entry name" value="SISTER CHROMATID COHESION PROTEIN DCC1"/>
    <property type="match status" value="1"/>
</dbReference>
<protein>
    <recommendedName>
        <fullName evidence="5">Sister chromatid cohesion protein DCC1</fullName>
    </recommendedName>
</protein>
<accession>A0A7J7H2K2</accession>
<dbReference type="GO" id="GO:0031390">
    <property type="term" value="C:Ctf18 RFC-like complex"/>
    <property type="evidence" value="ECO:0007669"/>
    <property type="project" value="InterPro"/>
</dbReference>
<dbReference type="GO" id="GO:0000775">
    <property type="term" value="C:chromosome, centromeric region"/>
    <property type="evidence" value="ECO:0007669"/>
    <property type="project" value="TreeGrafter"/>
</dbReference>
<dbReference type="PANTHER" id="PTHR13395">
    <property type="entry name" value="SISTER CHROMATID COHESION PROTEIN DCC1-RELATED"/>
    <property type="match status" value="1"/>
</dbReference>
<evidence type="ECO:0000256" key="1">
    <source>
        <dbReference type="ARBA" id="ARBA00007017"/>
    </source>
</evidence>
<organism evidence="3 4">
    <name type="scientific">Camellia sinensis</name>
    <name type="common">Tea plant</name>
    <name type="synonym">Thea sinensis</name>
    <dbReference type="NCBI Taxonomy" id="4442"/>
    <lineage>
        <taxon>Eukaryota</taxon>
        <taxon>Viridiplantae</taxon>
        <taxon>Streptophyta</taxon>
        <taxon>Embryophyta</taxon>
        <taxon>Tracheophyta</taxon>
        <taxon>Spermatophyta</taxon>
        <taxon>Magnoliopsida</taxon>
        <taxon>eudicotyledons</taxon>
        <taxon>Gunneridae</taxon>
        <taxon>Pentapetalae</taxon>
        <taxon>asterids</taxon>
        <taxon>Ericales</taxon>
        <taxon>Theaceae</taxon>
        <taxon>Camellia</taxon>
    </lineage>
</organism>
<reference evidence="3 4" key="2">
    <citation type="submission" date="2020-07" db="EMBL/GenBank/DDBJ databases">
        <title>Genome assembly of wild tea tree DASZ reveals pedigree and selection history of tea varieties.</title>
        <authorList>
            <person name="Zhang W."/>
        </authorList>
    </citation>
    <scope>NUCLEOTIDE SEQUENCE [LARGE SCALE GENOMIC DNA]</scope>
    <source>
        <strain evidence="4">cv. G240</strain>
        <tissue evidence="3">Leaf</tissue>
    </source>
</reference>
<dbReference type="GO" id="GO:0034088">
    <property type="term" value="P:maintenance of mitotic sister chromatid cohesion"/>
    <property type="evidence" value="ECO:0007669"/>
    <property type="project" value="TreeGrafter"/>
</dbReference>
<sequence>MEINKHDRPKTTKSAAGSTATVKLIEELEGTMEMETEQPDSVCGGAEAVLSLQPTSSVSIAYHSLFGPHDDLILLELDEKLLPDVLDHRVTIRGQLDEDAVLRTQSRTYAVKFVETSNSILLILPSDQSALCGNKQDCDEKDRDKKVVAPVIKVAPDVMELIEVAPRLDRLRMLLSENPYRFDEVLMENNNRSLYRWDDLIEKVQASDDELITGLQALSAVEIDGHWRIVDENYSKHAFANSVLNDWSLNGLNESEVVGVLQSDGFSHKIAQHCLRAFGSKVEEGVWRLDEKRVCVHFARGILRGGKMRVDNFMGEWMEEDSGGNAGKF</sequence>
<evidence type="ECO:0000313" key="4">
    <source>
        <dbReference type="Proteomes" id="UP000593564"/>
    </source>
</evidence>
<reference evidence="4" key="1">
    <citation type="journal article" date="2020" name="Nat. Commun.">
        <title>Genome assembly of wild tea tree DASZ reveals pedigree and selection history of tea varieties.</title>
        <authorList>
            <person name="Zhang W."/>
            <person name="Zhang Y."/>
            <person name="Qiu H."/>
            <person name="Guo Y."/>
            <person name="Wan H."/>
            <person name="Zhang X."/>
            <person name="Scossa F."/>
            <person name="Alseekh S."/>
            <person name="Zhang Q."/>
            <person name="Wang P."/>
            <person name="Xu L."/>
            <person name="Schmidt M.H."/>
            <person name="Jia X."/>
            <person name="Li D."/>
            <person name="Zhu A."/>
            <person name="Guo F."/>
            <person name="Chen W."/>
            <person name="Ni D."/>
            <person name="Usadel B."/>
            <person name="Fernie A.R."/>
            <person name="Wen W."/>
        </authorList>
    </citation>
    <scope>NUCLEOTIDE SEQUENCE [LARGE SCALE GENOMIC DNA]</scope>
    <source>
        <strain evidence="4">cv. G240</strain>
    </source>
</reference>